<feature type="domain" description="HTH araC/xylS-type" evidence="9">
    <location>
        <begin position="847"/>
        <end position="946"/>
    </location>
</feature>
<evidence type="ECO:0000313" key="12">
    <source>
        <dbReference type="EMBL" id="MDN5216487.1"/>
    </source>
</evidence>
<dbReference type="SMART" id="SM00448">
    <property type="entry name" value="REC"/>
    <property type="match status" value="1"/>
</dbReference>
<dbReference type="InterPro" id="IPR011006">
    <property type="entry name" value="CheY-like_superfamily"/>
</dbReference>
<dbReference type="InterPro" id="IPR009057">
    <property type="entry name" value="Homeodomain-like_sf"/>
</dbReference>
<dbReference type="InterPro" id="IPR005467">
    <property type="entry name" value="His_kinase_dom"/>
</dbReference>
<evidence type="ECO:0000259" key="10">
    <source>
        <dbReference type="PROSITE" id="PS50109"/>
    </source>
</evidence>
<evidence type="ECO:0000256" key="8">
    <source>
        <dbReference type="SAM" id="Phobius"/>
    </source>
</evidence>
<keyword evidence="4" id="KW-0805">Transcription regulation</keyword>
<dbReference type="Gene3D" id="1.25.40.10">
    <property type="entry name" value="Tetratricopeptide repeat domain"/>
    <property type="match status" value="2"/>
</dbReference>
<reference evidence="12" key="1">
    <citation type="submission" date="2023-06" db="EMBL/GenBank/DDBJ databases">
        <title>Genomic of Agaribacillus aureum.</title>
        <authorList>
            <person name="Wang G."/>
        </authorList>
    </citation>
    <scope>NUCLEOTIDE SEQUENCE</scope>
    <source>
        <strain evidence="12">BMA12</strain>
    </source>
</reference>
<dbReference type="InterPro" id="IPR019734">
    <property type="entry name" value="TPR_rpt"/>
</dbReference>
<keyword evidence="3 6" id="KW-0597">Phosphoprotein</keyword>
<dbReference type="Gene3D" id="1.10.287.130">
    <property type="match status" value="1"/>
</dbReference>
<keyword evidence="8" id="KW-0472">Membrane</keyword>
<dbReference type="CDD" id="cd00082">
    <property type="entry name" value="HisKA"/>
    <property type="match status" value="1"/>
</dbReference>
<dbReference type="PROSITE" id="PS50109">
    <property type="entry name" value="HIS_KIN"/>
    <property type="match status" value="1"/>
</dbReference>
<dbReference type="RefSeq" id="WP_346761824.1">
    <property type="nucleotide sequence ID" value="NZ_JAUJEB010000009.1"/>
</dbReference>
<dbReference type="Pfam" id="PF12833">
    <property type="entry name" value="HTH_18"/>
    <property type="match status" value="1"/>
</dbReference>
<dbReference type="EMBL" id="JAUJEB010000009">
    <property type="protein sequence ID" value="MDN5216487.1"/>
    <property type="molecule type" value="Genomic_DNA"/>
</dbReference>
<protein>
    <recommendedName>
        <fullName evidence="2">histidine kinase</fullName>
        <ecNumber evidence="2">2.7.13.3</ecNumber>
    </recommendedName>
</protein>
<dbReference type="Pfam" id="PF13424">
    <property type="entry name" value="TPR_12"/>
    <property type="match status" value="1"/>
</dbReference>
<dbReference type="PRINTS" id="PR00344">
    <property type="entry name" value="BCTRLSENSOR"/>
</dbReference>
<dbReference type="EC" id="2.7.13.3" evidence="2"/>
<feature type="domain" description="Response regulatory" evidence="11">
    <location>
        <begin position="700"/>
        <end position="815"/>
    </location>
</feature>
<comment type="caution">
    <text evidence="12">The sequence shown here is derived from an EMBL/GenBank/DDBJ whole genome shotgun (WGS) entry which is preliminary data.</text>
</comment>
<dbReference type="SMART" id="SM00388">
    <property type="entry name" value="HisKA"/>
    <property type="match status" value="1"/>
</dbReference>
<feature type="modified residue" description="4-aspartylphosphate" evidence="6">
    <location>
        <position position="748"/>
    </location>
</feature>
<dbReference type="PANTHER" id="PTHR43547:SF2">
    <property type="entry name" value="HYBRID SIGNAL TRANSDUCTION HISTIDINE KINASE C"/>
    <property type="match status" value="1"/>
</dbReference>
<dbReference type="PROSITE" id="PS50005">
    <property type="entry name" value="TPR"/>
    <property type="match status" value="1"/>
</dbReference>
<dbReference type="PROSITE" id="PS50110">
    <property type="entry name" value="RESPONSE_REGULATORY"/>
    <property type="match status" value="1"/>
</dbReference>
<evidence type="ECO:0000256" key="7">
    <source>
        <dbReference type="PROSITE-ProRule" id="PRU00339"/>
    </source>
</evidence>
<keyword evidence="8" id="KW-1133">Transmembrane helix</keyword>
<dbReference type="SUPFAM" id="SSF52172">
    <property type="entry name" value="CheY-like"/>
    <property type="match status" value="1"/>
</dbReference>
<feature type="domain" description="Histidine kinase" evidence="10">
    <location>
        <begin position="448"/>
        <end position="662"/>
    </location>
</feature>
<keyword evidence="13" id="KW-1185">Reference proteome</keyword>
<dbReference type="InterPro" id="IPR011990">
    <property type="entry name" value="TPR-like_helical_dom_sf"/>
</dbReference>
<dbReference type="SMART" id="SM00028">
    <property type="entry name" value="TPR"/>
    <property type="match status" value="5"/>
</dbReference>
<dbReference type="Gene3D" id="3.30.565.10">
    <property type="entry name" value="Histidine kinase-like ATPase, C-terminal domain"/>
    <property type="match status" value="1"/>
</dbReference>
<evidence type="ECO:0000256" key="2">
    <source>
        <dbReference type="ARBA" id="ARBA00012438"/>
    </source>
</evidence>
<evidence type="ECO:0000256" key="1">
    <source>
        <dbReference type="ARBA" id="ARBA00000085"/>
    </source>
</evidence>
<dbReference type="InterPro" id="IPR036890">
    <property type="entry name" value="HATPase_C_sf"/>
</dbReference>
<dbReference type="CDD" id="cd17574">
    <property type="entry name" value="REC_OmpR"/>
    <property type="match status" value="1"/>
</dbReference>
<sequence>MRIAICIVCIFFLRELTFANNPYRDSLYARVNDETLDYTDRFDALLNLGFSYYGIDSVKFNEYAYRALELATGHNDNYRQARANFLIGIGLIYSTEFYRSIGYFEESLEIFKKLKMPADIRKVYTNLAIVKQKLGENDEAVYYLLESLKIADQEKSEIIKIPIYNNLALVYRNVGENKKALAQFKIGEKLAEEFNDSTNLITIKSNMAGQYFLLKEYDSALSVVDVVLPIIKKAGDLNAEADICVVLTLIYKDLGKYQQALAQSERALDLNKKTKDKSGISVALNNLGTVHDLLGNNVVAEEYLIRNLELVKDSKMANNHLTALEALEQHYKSTGNFEKAHKFQEKHLALKDSLLAQEKILQIAALEVKYENQKKEETIASLQKDQRISQLNKRFLILALIVALVMGGFIGYIQYERVRKKNEQYKAEQMVNMQLQESNEMKNRFFTNISHELRTPLTLIQGPLENFLSSKQPKIDEDEIKLMYRNSKRLQQLVNQILEISRIESGLVPLNFTRLPVLKLIRQASEIFIGNAAQKDLDFKIKIEDDNDLVYVDEDKLVKIVTNLLSNAIKYNKKKGQIVISAHLQDSDFLQLEVSDSGVGIDREDLEHIFDRFYMAKHKHSDSSGIGLSLVKELVNLYEGTITVKSVKNQGTAFTIKLPVNINLIKSADYTIMEVPEPDQSRIKEEDLAVTEKKYDKARKILIVEDNEDIRSYLRKNLTEKYQVLEAENGYEGLKTALAEVPDLIITDIMMPVMDGIVLSDKLKNHQSTDHIPIIMLTAKGEADAKMKGLETGADDYIAKPFNTQELLTRVSNLIQQREMLKQKFSKLITIGWDNVNIKSKDEVFMCKALEILEKYYAEHDFTAESFQKEMAMSRMQLHRKLKALTDLSTTEFIRSIRLKKAHQLIEKDYGNINEIAYEVGFSDPSYFSKCFRGYYGYSPSQLTLRRRPV</sequence>
<dbReference type="Pfam" id="PF00072">
    <property type="entry name" value="Response_reg"/>
    <property type="match status" value="1"/>
</dbReference>
<dbReference type="SUPFAM" id="SSF55874">
    <property type="entry name" value="ATPase domain of HSP90 chaperone/DNA topoisomerase II/histidine kinase"/>
    <property type="match status" value="1"/>
</dbReference>
<comment type="catalytic activity">
    <reaction evidence="1">
        <text>ATP + protein L-histidine = ADP + protein N-phospho-L-histidine.</text>
        <dbReference type="EC" id="2.7.13.3"/>
    </reaction>
</comment>
<dbReference type="Pfam" id="PF13181">
    <property type="entry name" value="TPR_8"/>
    <property type="match status" value="1"/>
</dbReference>
<dbReference type="PROSITE" id="PS01124">
    <property type="entry name" value="HTH_ARAC_FAMILY_2"/>
    <property type="match status" value="1"/>
</dbReference>
<evidence type="ECO:0000256" key="5">
    <source>
        <dbReference type="ARBA" id="ARBA00023163"/>
    </source>
</evidence>
<dbReference type="InterPro" id="IPR003661">
    <property type="entry name" value="HisK_dim/P_dom"/>
</dbReference>
<dbReference type="InterPro" id="IPR018060">
    <property type="entry name" value="HTH_AraC"/>
</dbReference>
<evidence type="ECO:0000313" key="13">
    <source>
        <dbReference type="Proteomes" id="UP001172083"/>
    </source>
</evidence>
<organism evidence="12 13">
    <name type="scientific">Agaribacillus aureus</name>
    <dbReference type="NCBI Taxonomy" id="3051825"/>
    <lineage>
        <taxon>Bacteria</taxon>
        <taxon>Pseudomonadati</taxon>
        <taxon>Bacteroidota</taxon>
        <taxon>Cytophagia</taxon>
        <taxon>Cytophagales</taxon>
        <taxon>Splendidivirgaceae</taxon>
        <taxon>Agaribacillus</taxon>
    </lineage>
</organism>
<dbReference type="InterPro" id="IPR004358">
    <property type="entry name" value="Sig_transdc_His_kin-like_C"/>
</dbReference>
<dbReference type="Pfam" id="PF00512">
    <property type="entry name" value="HisKA"/>
    <property type="match status" value="1"/>
</dbReference>
<dbReference type="SUPFAM" id="SSF46689">
    <property type="entry name" value="Homeodomain-like"/>
    <property type="match status" value="1"/>
</dbReference>
<dbReference type="PANTHER" id="PTHR43547">
    <property type="entry name" value="TWO-COMPONENT HISTIDINE KINASE"/>
    <property type="match status" value="1"/>
</dbReference>
<dbReference type="InterPro" id="IPR036097">
    <property type="entry name" value="HisK_dim/P_sf"/>
</dbReference>
<feature type="repeat" description="TPR" evidence="7">
    <location>
        <begin position="241"/>
        <end position="274"/>
    </location>
</feature>
<proteinExistence type="predicted"/>
<dbReference type="Gene3D" id="3.40.50.2300">
    <property type="match status" value="1"/>
</dbReference>
<dbReference type="SUPFAM" id="SSF48452">
    <property type="entry name" value="TPR-like"/>
    <property type="match status" value="2"/>
</dbReference>
<keyword evidence="5" id="KW-0804">Transcription</keyword>
<dbReference type="Gene3D" id="1.10.10.60">
    <property type="entry name" value="Homeodomain-like"/>
    <property type="match status" value="1"/>
</dbReference>
<dbReference type="Pfam" id="PF02518">
    <property type="entry name" value="HATPase_c"/>
    <property type="match status" value="1"/>
</dbReference>
<dbReference type="InterPro" id="IPR001789">
    <property type="entry name" value="Sig_transdc_resp-reg_receiver"/>
</dbReference>
<evidence type="ECO:0000256" key="4">
    <source>
        <dbReference type="ARBA" id="ARBA00023015"/>
    </source>
</evidence>
<evidence type="ECO:0000256" key="3">
    <source>
        <dbReference type="ARBA" id="ARBA00022553"/>
    </source>
</evidence>
<dbReference type="InterPro" id="IPR003594">
    <property type="entry name" value="HATPase_dom"/>
</dbReference>
<dbReference type="CDD" id="cd00075">
    <property type="entry name" value="HATPase"/>
    <property type="match status" value="1"/>
</dbReference>
<name>A0ABT8LFD7_9BACT</name>
<dbReference type="SMART" id="SM00342">
    <property type="entry name" value="HTH_ARAC"/>
    <property type="match status" value="1"/>
</dbReference>
<gene>
    <name evidence="12" type="ORF">QQ020_30745</name>
</gene>
<dbReference type="SMART" id="SM00387">
    <property type="entry name" value="HATPase_c"/>
    <property type="match status" value="1"/>
</dbReference>
<dbReference type="SUPFAM" id="SSF47384">
    <property type="entry name" value="Homodimeric domain of signal transducing histidine kinase"/>
    <property type="match status" value="1"/>
</dbReference>
<feature type="transmembrane region" description="Helical" evidence="8">
    <location>
        <begin position="395"/>
        <end position="415"/>
    </location>
</feature>
<evidence type="ECO:0000259" key="9">
    <source>
        <dbReference type="PROSITE" id="PS01124"/>
    </source>
</evidence>
<keyword evidence="7" id="KW-0802">TPR repeat</keyword>
<evidence type="ECO:0000256" key="6">
    <source>
        <dbReference type="PROSITE-ProRule" id="PRU00169"/>
    </source>
</evidence>
<dbReference type="Proteomes" id="UP001172083">
    <property type="component" value="Unassembled WGS sequence"/>
</dbReference>
<accession>A0ABT8LFD7</accession>
<evidence type="ECO:0000259" key="11">
    <source>
        <dbReference type="PROSITE" id="PS50110"/>
    </source>
</evidence>
<keyword evidence="8" id="KW-0812">Transmembrane</keyword>